<dbReference type="KEGG" id="ddf:DEFDS_0276"/>
<dbReference type="Gene3D" id="2.30.30.40">
    <property type="entry name" value="SH3 Domains"/>
    <property type="match status" value="1"/>
</dbReference>
<dbReference type="PROSITE" id="PS50851">
    <property type="entry name" value="CHEW"/>
    <property type="match status" value="1"/>
</dbReference>
<dbReference type="eggNOG" id="COG0835">
    <property type="taxonomic scope" value="Bacteria"/>
</dbReference>
<keyword evidence="5" id="KW-1185">Reference proteome</keyword>
<evidence type="ECO:0000259" key="3">
    <source>
        <dbReference type="PROSITE" id="PS50851"/>
    </source>
</evidence>
<dbReference type="AlphaFoldDB" id="D3PB11"/>
<accession>D3PB11</accession>
<dbReference type="Gene3D" id="2.40.50.180">
    <property type="entry name" value="CheA-289, Domain 4"/>
    <property type="match status" value="1"/>
</dbReference>
<dbReference type="RefSeq" id="WP_013007032.1">
    <property type="nucleotide sequence ID" value="NC_013939.1"/>
</dbReference>
<dbReference type="InterPro" id="IPR002545">
    <property type="entry name" value="CheW-lke_dom"/>
</dbReference>
<dbReference type="eggNOG" id="COG0745">
    <property type="taxonomic scope" value="Bacteria"/>
</dbReference>
<dbReference type="InterPro" id="IPR036061">
    <property type="entry name" value="CheW-like_dom_sf"/>
</dbReference>
<dbReference type="SUPFAM" id="SSF50341">
    <property type="entry name" value="CheW-like"/>
    <property type="match status" value="1"/>
</dbReference>
<dbReference type="InterPro" id="IPR024181">
    <property type="entry name" value="Chemotax_regulator_CheV"/>
</dbReference>
<dbReference type="PIRSF" id="PIRSF002867">
    <property type="entry name" value="CheV"/>
    <property type="match status" value="1"/>
</dbReference>
<sequence>MALDHDILLEVGTNEFEVVEFIIDADKKYHFGINIAKVREIIRYPEVVRIPNAHPAVVGSANIRNKVIPIINLAHCLNLKTDFDPKKAKVIITYFNHQFNGFVVDDINRIHRVKWADIKDYSTIADFRLADSVLGVIKVEDRLIQLLDFEKIASEINPTTQFNDVSIDYSKTEKRKNKKIFLAEDSLVIRKLLKNTLSQAGYNVQDFENGKKLLEAVTQSLPDIIVTDLEMPEADGSFIIRTIREKLKIEDLPIIVFSSLASEENERKVLSIGANCFIGKPDLNILIDTIDKFLIEGAK</sequence>
<dbReference type="PANTHER" id="PTHR47233">
    <property type="entry name" value="CHEMOTAXIS PROTEIN CHEV"/>
    <property type="match status" value="1"/>
</dbReference>
<evidence type="ECO:0000259" key="2">
    <source>
        <dbReference type="PROSITE" id="PS50110"/>
    </source>
</evidence>
<evidence type="ECO:0000313" key="5">
    <source>
        <dbReference type="Proteomes" id="UP000001520"/>
    </source>
</evidence>
<gene>
    <name evidence="4" type="ordered locus">DEFDS_0276</name>
</gene>
<dbReference type="InterPro" id="IPR001789">
    <property type="entry name" value="Sig_transdc_resp-reg_receiver"/>
</dbReference>
<dbReference type="SUPFAM" id="SSF52172">
    <property type="entry name" value="CheY-like"/>
    <property type="match status" value="1"/>
</dbReference>
<evidence type="ECO:0000313" key="4">
    <source>
        <dbReference type="EMBL" id="BAI79784.1"/>
    </source>
</evidence>
<dbReference type="HOGENOM" id="CLU_048995_0_1_0"/>
<feature type="domain" description="Response regulatory" evidence="2">
    <location>
        <begin position="179"/>
        <end position="295"/>
    </location>
</feature>
<dbReference type="Pfam" id="PF00072">
    <property type="entry name" value="Response_reg"/>
    <property type="match status" value="1"/>
</dbReference>
<name>D3PB11_DEFDS</name>
<dbReference type="Proteomes" id="UP000001520">
    <property type="component" value="Chromosome"/>
</dbReference>
<dbReference type="GO" id="GO:0006935">
    <property type="term" value="P:chemotaxis"/>
    <property type="evidence" value="ECO:0007669"/>
    <property type="project" value="InterPro"/>
</dbReference>
<reference evidence="4 5" key="1">
    <citation type="journal article" date="2010" name="DNA Res.">
        <title>Bacterial lifestyle in a deep-sea hydrothermal vent chimney revealed by the genome sequence of the thermophilic bacterium Deferribacter desulfuricans SSM1.</title>
        <authorList>
            <person name="Takaki Y."/>
            <person name="Shimamura S."/>
            <person name="Nakagawa S."/>
            <person name="Fukuhara Y."/>
            <person name="Horikawa H."/>
            <person name="Ankai A."/>
            <person name="Harada T."/>
            <person name="Hosoyama A."/>
            <person name="Oguchi A."/>
            <person name="Fukui S."/>
            <person name="Fujita N."/>
            <person name="Takami H."/>
            <person name="Takai K."/>
        </authorList>
    </citation>
    <scope>NUCLEOTIDE SEQUENCE [LARGE SCALE GENOMIC DNA]</scope>
    <source>
        <strain evidence="5">DSM 14783 / JCM 11476 / NBRC 101012 / SSM1</strain>
    </source>
</reference>
<dbReference type="OrthoDB" id="9806105at2"/>
<dbReference type="PROSITE" id="PS50110">
    <property type="entry name" value="RESPONSE_REGULATORY"/>
    <property type="match status" value="1"/>
</dbReference>
<evidence type="ECO:0000256" key="1">
    <source>
        <dbReference type="PROSITE-ProRule" id="PRU00169"/>
    </source>
</evidence>
<proteinExistence type="predicted"/>
<dbReference type="InterPro" id="IPR011006">
    <property type="entry name" value="CheY-like_superfamily"/>
</dbReference>
<dbReference type="Gene3D" id="3.40.50.2300">
    <property type="match status" value="1"/>
</dbReference>
<protein>
    <submittedName>
        <fullName evidence="4">Two-component system, chemotaxis family, response regulator CheV</fullName>
    </submittedName>
</protein>
<dbReference type="STRING" id="639282.DEFDS_0276"/>
<dbReference type="EMBL" id="AP011529">
    <property type="protein sequence ID" value="BAI79784.1"/>
    <property type="molecule type" value="Genomic_DNA"/>
</dbReference>
<dbReference type="SMART" id="SM00260">
    <property type="entry name" value="CheW"/>
    <property type="match status" value="1"/>
</dbReference>
<dbReference type="PANTHER" id="PTHR47233:SF3">
    <property type="entry name" value="CHEMOTAXIS PROTEIN CHEV"/>
    <property type="match status" value="1"/>
</dbReference>
<organism evidence="4 5">
    <name type="scientific">Deferribacter desulfuricans (strain DSM 14783 / JCM 11476 / NBRC 101012 / SSM1)</name>
    <dbReference type="NCBI Taxonomy" id="639282"/>
    <lineage>
        <taxon>Bacteria</taxon>
        <taxon>Pseudomonadati</taxon>
        <taxon>Deferribacterota</taxon>
        <taxon>Deferribacteres</taxon>
        <taxon>Deferribacterales</taxon>
        <taxon>Deferribacteraceae</taxon>
        <taxon>Deferribacter</taxon>
    </lineage>
</organism>
<dbReference type="SMART" id="SM00448">
    <property type="entry name" value="REC"/>
    <property type="match status" value="1"/>
</dbReference>
<dbReference type="GO" id="GO:0000160">
    <property type="term" value="P:phosphorelay signal transduction system"/>
    <property type="evidence" value="ECO:0007669"/>
    <property type="project" value="InterPro"/>
</dbReference>
<feature type="modified residue" description="4-aspartylphosphate" evidence="1">
    <location>
        <position position="228"/>
    </location>
</feature>
<dbReference type="Pfam" id="PF01584">
    <property type="entry name" value="CheW"/>
    <property type="match status" value="1"/>
</dbReference>
<keyword evidence="1" id="KW-0597">Phosphoprotein</keyword>
<feature type="domain" description="CheW-like" evidence="3">
    <location>
        <begin position="15"/>
        <end position="158"/>
    </location>
</feature>